<dbReference type="Proteomes" id="UP001060085">
    <property type="component" value="Linkage Group LG01"/>
</dbReference>
<proteinExistence type="predicted"/>
<gene>
    <name evidence="1" type="ORF">M9H77_03914</name>
</gene>
<name>A0ACC0CCK7_CATRO</name>
<comment type="caution">
    <text evidence="1">The sequence shown here is derived from an EMBL/GenBank/DDBJ whole genome shotgun (WGS) entry which is preliminary data.</text>
</comment>
<evidence type="ECO:0000313" key="2">
    <source>
        <dbReference type="Proteomes" id="UP001060085"/>
    </source>
</evidence>
<keyword evidence="2" id="KW-1185">Reference proteome</keyword>
<sequence>MGQTLNKFGTEERKEKEIGPILEECYEKYFVNTEDWNLANFYHAVCLTVESKPRNKINYYSIDFEGLINSSIGFPVCDSRNEILTVVMLYSVFLSCPGRDINRKLGSTQFRVPKKSTLEEAYQVWEFKENPIQASTLGIKLLLNAKHHQGKGKELKKEEFQKILQEVISDTGVTGIGAKDTLMYIFGVPMTALFFKQRLIPNAIPNEIFIPGVTSAAYSILGHTLNPPVAPNVKGPQNFVAIFTVDRS</sequence>
<accession>A0ACC0CCK7</accession>
<protein>
    <submittedName>
        <fullName evidence="1">Uncharacterized protein</fullName>
    </submittedName>
</protein>
<evidence type="ECO:0000313" key="1">
    <source>
        <dbReference type="EMBL" id="KAI5682686.1"/>
    </source>
</evidence>
<reference evidence="2" key="1">
    <citation type="journal article" date="2023" name="Nat. Plants">
        <title>Single-cell RNA sequencing provides a high-resolution roadmap for understanding the multicellular compartmentation of specialized metabolism.</title>
        <authorList>
            <person name="Sun S."/>
            <person name="Shen X."/>
            <person name="Li Y."/>
            <person name="Li Y."/>
            <person name="Wang S."/>
            <person name="Li R."/>
            <person name="Zhang H."/>
            <person name="Shen G."/>
            <person name="Guo B."/>
            <person name="Wei J."/>
            <person name="Xu J."/>
            <person name="St-Pierre B."/>
            <person name="Chen S."/>
            <person name="Sun C."/>
        </authorList>
    </citation>
    <scope>NUCLEOTIDE SEQUENCE [LARGE SCALE GENOMIC DNA]</scope>
</reference>
<organism evidence="1 2">
    <name type="scientific">Catharanthus roseus</name>
    <name type="common">Madagascar periwinkle</name>
    <name type="synonym">Vinca rosea</name>
    <dbReference type="NCBI Taxonomy" id="4058"/>
    <lineage>
        <taxon>Eukaryota</taxon>
        <taxon>Viridiplantae</taxon>
        <taxon>Streptophyta</taxon>
        <taxon>Embryophyta</taxon>
        <taxon>Tracheophyta</taxon>
        <taxon>Spermatophyta</taxon>
        <taxon>Magnoliopsida</taxon>
        <taxon>eudicotyledons</taxon>
        <taxon>Gunneridae</taxon>
        <taxon>Pentapetalae</taxon>
        <taxon>asterids</taxon>
        <taxon>lamiids</taxon>
        <taxon>Gentianales</taxon>
        <taxon>Apocynaceae</taxon>
        <taxon>Rauvolfioideae</taxon>
        <taxon>Vinceae</taxon>
        <taxon>Catharanthinae</taxon>
        <taxon>Catharanthus</taxon>
    </lineage>
</organism>
<dbReference type="EMBL" id="CM044701">
    <property type="protein sequence ID" value="KAI5682686.1"/>
    <property type="molecule type" value="Genomic_DNA"/>
</dbReference>